<dbReference type="FunFam" id="1.10.357.140:FF:000008">
    <property type="entry name" value="4-hydroxybenzoate octaprenyltransferase"/>
    <property type="match status" value="1"/>
</dbReference>
<dbReference type="GO" id="GO:0008412">
    <property type="term" value="F:4-hydroxybenzoate polyprenyltransferase activity"/>
    <property type="evidence" value="ECO:0007669"/>
    <property type="project" value="UniProtKB-EC"/>
</dbReference>
<evidence type="ECO:0000256" key="4">
    <source>
        <dbReference type="ARBA" id="ARBA00022475"/>
    </source>
</evidence>
<dbReference type="AlphaFoldDB" id="A0A2W6MWX9"/>
<keyword evidence="5" id="KW-0997">Cell inner membrane</keyword>
<evidence type="ECO:0000256" key="9">
    <source>
        <dbReference type="ARBA" id="ARBA00022989"/>
    </source>
</evidence>
<dbReference type="Proteomes" id="UP000249746">
    <property type="component" value="Unassembled WGS sequence"/>
</dbReference>
<dbReference type="CDD" id="cd13959">
    <property type="entry name" value="PT_UbiA_COQ2"/>
    <property type="match status" value="1"/>
</dbReference>
<dbReference type="RefSeq" id="WP_111229150.1">
    <property type="nucleotide sequence ID" value="NZ_NBIU01000003.1"/>
</dbReference>
<dbReference type="NCBIfam" id="NF009515">
    <property type="entry name" value="PRK12874.1"/>
    <property type="match status" value="1"/>
</dbReference>
<dbReference type="FunFam" id="1.20.120.1780:FF:000001">
    <property type="entry name" value="4-hydroxybenzoate octaprenyltransferase"/>
    <property type="match status" value="1"/>
</dbReference>
<evidence type="ECO:0000256" key="5">
    <source>
        <dbReference type="ARBA" id="ARBA00022519"/>
    </source>
</evidence>
<comment type="caution">
    <text evidence="13">The sequence shown here is derived from an EMBL/GenBank/DDBJ whole genome shotgun (WGS) entry which is preliminary data.</text>
</comment>
<dbReference type="InterPro" id="IPR000537">
    <property type="entry name" value="UbiA_prenyltransferase"/>
</dbReference>
<comment type="subcellular location">
    <subcellularLocation>
        <location evidence="2">Membrane</location>
        <topology evidence="2">Multi-pass membrane protein</topology>
    </subcellularLocation>
</comment>
<sequence length="282" mass="31738">MLKKIKDFSELVVFSHSIFSMPFIFIAMVSAAGGWFGWKLLAFGVIATMSARNFAMAFNRYADRKIDSTNARTKNRPSVDGRISPFAILVFVAVNAVIFVFMGYLINPLCFYLSFPILCILALYSLMKRFSYLAHLVLGLSLGLAPIAGVAAVLGEVPLWAVYLCIGVLFWVAGFDLLYSLQDIEHDRSEKLYSIPSVFGVQKTLWISRIFHILTIIFWGLFIKEANLGLFMWIGLVVSSVALAYEQYLVSKNFLNIPRAFFNVNGYLGIVFFGFCILDVIF</sequence>
<name>A0A2W6MWX9_9HELI</name>
<dbReference type="NCBIfam" id="NF041585">
    <property type="entry name" value="MqnP_Cj_Hp"/>
    <property type="match status" value="1"/>
</dbReference>
<evidence type="ECO:0000256" key="2">
    <source>
        <dbReference type="ARBA" id="ARBA00004141"/>
    </source>
</evidence>
<dbReference type="NCBIfam" id="TIGR01475">
    <property type="entry name" value="ubiA_other"/>
    <property type="match status" value="1"/>
</dbReference>
<evidence type="ECO:0000313" key="13">
    <source>
        <dbReference type="EMBL" id="PZT48842.1"/>
    </source>
</evidence>
<evidence type="ECO:0000256" key="10">
    <source>
        <dbReference type="ARBA" id="ARBA00023136"/>
    </source>
</evidence>
<protein>
    <recommendedName>
        <fullName evidence="11">4-hydroxybenzoate polyprenyltransferase</fullName>
        <ecNumber evidence="11">2.5.1.39</ecNumber>
    </recommendedName>
</protein>
<reference evidence="13 14" key="1">
    <citation type="submission" date="2017-03" db="EMBL/GenBank/DDBJ databases">
        <title>Genomic and clinical evidence uncovers the enterohepatic species Helicobacter valdiviensis as a potential human intestinal pathogen.</title>
        <authorList>
            <person name="Fresia P."/>
            <person name="Jara R."/>
            <person name="Sierra R."/>
            <person name="Ferres I."/>
            <person name="Greif G."/>
            <person name="Iraola G."/>
            <person name="Collado L."/>
        </authorList>
    </citation>
    <scope>NUCLEOTIDE SEQUENCE [LARGE SCALE GENOMIC DNA]</scope>
    <source>
        <strain evidence="13 14">WBE14</strain>
    </source>
</reference>
<dbReference type="EMBL" id="NBIU01000003">
    <property type="protein sequence ID" value="PZT48842.1"/>
    <property type="molecule type" value="Genomic_DNA"/>
</dbReference>
<organism evidence="13 14">
    <name type="scientific">Helicobacter valdiviensis</name>
    <dbReference type="NCBI Taxonomy" id="1458358"/>
    <lineage>
        <taxon>Bacteria</taxon>
        <taxon>Pseudomonadati</taxon>
        <taxon>Campylobacterota</taxon>
        <taxon>Epsilonproteobacteria</taxon>
        <taxon>Campylobacterales</taxon>
        <taxon>Helicobacteraceae</taxon>
        <taxon>Helicobacter</taxon>
    </lineage>
</organism>
<dbReference type="Pfam" id="PF01040">
    <property type="entry name" value="UbiA"/>
    <property type="match status" value="1"/>
</dbReference>
<evidence type="ECO:0000256" key="8">
    <source>
        <dbReference type="ARBA" id="ARBA00022692"/>
    </source>
</evidence>
<feature type="transmembrane region" description="Helical" evidence="12">
    <location>
        <begin position="160"/>
        <end position="179"/>
    </location>
</feature>
<feature type="transmembrane region" description="Helical" evidence="12">
    <location>
        <begin position="83"/>
        <end position="105"/>
    </location>
</feature>
<accession>A0A2W6MWX9</accession>
<feature type="transmembrane region" description="Helical" evidence="12">
    <location>
        <begin position="260"/>
        <end position="281"/>
    </location>
</feature>
<dbReference type="InterPro" id="IPR044878">
    <property type="entry name" value="UbiA_sf"/>
</dbReference>
<dbReference type="PANTHER" id="PTHR11048:SF28">
    <property type="entry name" value="4-HYDROXYBENZOATE POLYPRENYLTRANSFERASE, MITOCHONDRIAL"/>
    <property type="match status" value="1"/>
</dbReference>
<evidence type="ECO:0000313" key="14">
    <source>
        <dbReference type="Proteomes" id="UP000249746"/>
    </source>
</evidence>
<dbReference type="EC" id="2.5.1.39" evidence="11"/>
<dbReference type="GO" id="GO:0006744">
    <property type="term" value="P:ubiquinone biosynthetic process"/>
    <property type="evidence" value="ECO:0007669"/>
    <property type="project" value="UniProtKB-KW"/>
</dbReference>
<evidence type="ECO:0000256" key="11">
    <source>
        <dbReference type="ARBA" id="ARBA00034524"/>
    </source>
</evidence>
<keyword evidence="14" id="KW-1185">Reference proteome</keyword>
<keyword evidence="9 12" id="KW-1133">Transmembrane helix</keyword>
<dbReference type="InterPro" id="IPR039653">
    <property type="entry name" value="Prenyltransferase"/>
</dbReference>
<dbReference type="PANTHER" id="PTHR11048">
    <property type="entry name" value="PRENYLTRANSFERASES"/>
    <property type="match status" value="1"/>
</dbReference>
<evidence type="ECO:0000256" key="3">
    <source>
        <dbReference type="ARBA" id="ARBA00005985"/>
    </source>
</evidence>
<dbReference type="Gene3D" id="1.10.357.140">
    <property type="entry name" value="UbiA prenyltransferase"/>
    <property type="match status" value="1"/>
</dbReference>
<dbReference type="InterPro" id="IPR006371">
    <property type="entry name" value="Polyprenyltransferase_UbiA-li"/>
</dbReference>
<gene>
    <name evidence="13" type="ORF">B6S12_02005</name>
</gene>
<keyword evidence="7" id="KW-0831">Ubiquinone biosynthesis</keyword>
<keyword evidence="8 12" id="KW-0812">Transmembrane</keyword>
<feature type="transmembrane region" description="Helical" evidence="12">
    <location>
        <begin position="111"/>
        <end position="127"/>
    </location>
</feature>
<comment type="similarity">
    <text evidence="3">Belongs to the UbiA prenyltransferase family.</text>
</comment>
<keyword evidence="6 13" id="KW-0808">Transferase</keyword>
<evidence type="ECO:0000256" key="12">
    <source>
        <dbReference type="SAM" id="Phobius"/>
    </source>
</evidence>
<feature type="transmembrane region" description="Helical" evidence="12">
    <location>
        <begin position="228"/>
        <end position="248"/>
    </location>
</feature>
<proteinExistence type="inferred from homology"/>
<feature type="transmembrane region" description="Helical" evidence="12">
    <location>
        <begin position="200"/>
        <end position="222"/>
    </location>
</feature>
<dbReference type="GO" id="GO:0005886">
    <property type="term" value="C:plasma membrane"/>
    <property type="evidence" value="ECO:0007669"/>
    <property type="project" value="TreeGrafter"/>
</dbReference>
<keyword evidence="10 12" id="KW-0472">Membrane</keyword>
<evidence type="ECO:0000256" key="7">
    <source>
        <dbReference type="ARBA" id="ARBA00022688"/>
    </source>
</evidence>
<keyword evidence="4" id="KW-1003">Cell membrane</keyword>
<feature type="transmembrane region" description="Helical" evidence="12">
    <location>
        <begin position="41"/>
        <end position="62"/>
    </location>
</feature>
<evidence type="ECO:0000256" key="1">
    <source>
        <dbReference type="ARBA" id="ARBA00001946"/>
    </source>
</evidence>
<dbReference type="Gene3D" id="1.20.120.1780">
    <property type="entry name" value="UbiA prenyltransferase"/>
    <property type="match status" value="1"/>
</dbReference>
<feature type="transmembrane region" description="Helical" evidence="12">
    <location>
        <begin position="12"/>
        <end position="35"/>
    </location>
</feature>
<dbReference type="OrthoDB" id="9782418at2"/>
<feature type="transmembrane region" description="Helical" evidence="12">
    <location>
        <begin position="134"/>
        <end position="154"/>
    </location>
</feature>
<evidence type="ECO:0000256" key="6">
    <source>
        <dbReference type="ARBA" id="ARBA00022679"/>
    </source>
</evidence>
<comment type="cofactor">
    <cofactor evidence="1">
        <name>Mg(2+)</name>
        <dbReference type="ChEBI" id="CHEBI:18420"/>
    </cofactor>
</comment>